<feature type="chain" id="PRO_5046512555" evidence="4">
    <location>
        <begin position="30"/>
        <end position="713"/>
    </location>
</feature>
<keyword evidence="1 4" id="KW-0732">Signal</keyword>
<feature type="signal peptide" evidence="4">
    <location>
        <begin position="1"/>
        <end position="29"/>
    </location>
</feature>
<sequence>MRRSLTRTTAASAALALVLSLLGQSPALADENRPPDRPDTSTLTARGEACSTDSSRPTLLNDTTLTLRGLITHPDAETVSTQVKAQFEWGLEGADEPLGSADSVYTWDSPGRPPAPRSVTARDLPEEVLIGYRARGHDTRAWGEWSDRCWIEISTSKPAAPPTVTSDDYPDDNRFHGAPGRAGDFTFDANGVEDAVAFYYGMSGSCTTRVELDQPGAEATVRITPQRDGPRSIHARSVDAYGNSSSCAMVYSFLVAPHADPVAYFPLDEGEDSTAHDAMSRGRTAEGTGAIGWARGRVGERAGSGYRLEDTAAVTSDGHLRTEESVVDTSGAFTVSAWVRLDGTDDDAVAVSQDGEHVSGFQLGYDASEEAWVFQRADRDSSDAGFAHRATSTAPAQTGVWTRLVGASDPSTGELSLYVDGVHQETVEQTSAGTAEGAFVIGGGQAGGEFAGTWPGAVDDVLAWNRAPVTADEEVSGGRRSEIWAAANQPVVPEGTWWLGETEGSTAEDATDHGLDAVLHGDPGTVWDGAFNDGIFEPGILLDGAQGEHLRTDGPAVRTDRSFTASAWVRLDDGGVDAVALSQSGSGTSGFALGYDAGLRRWVFEVPVQDGAGSVEVHRVTSATSAWIGEWVHLAGVYDHTDGTLTLHVDGNRAGGAERVDAWHAGGDVVIGGAGHAEGVGRPWTGGVSLAQLHQGVALDSDITRIQFGWIPV</sequence>
<protein>
    <submittedName>
        <fullName evidence="6">LamG domain-containing protein</fullName>
    </submittedName>
</protein>
<feature type="domain" description="LamG-like jellyroll fold" evidence="5">
    <location>
        <begin position="561"/>
        <end position="702"/>
    </location>
</feature>
<feature type="region of interest" description="Disordered" evidence="3">
    <location>
        <begin position="100"/>
        <end position="119"/>
    </location>
</feature>
<evidence type="ECO:0000259" key="5">
    <source>
        <dbReference type="SMART" id="SM00560"/>
    </source>
</evidence>
<dbReference type="Gene3D" id="2.60.120.200">
    <property type="match status" value="2"/>
</dbReference>
<dbReference type="InterPro" id="IPR042837">
    <property type="entry name" value="PTX3"/>
</dbReference>
<feature type="compositionally biased region" description="Basic and acidic residues" evidence="3">
    <location>
        <begin position="30"/>
        <end position="39"/>
    </location>
</feature>
<dbReference type="SUPFAM" id="SSF49899">
    <property type="entry name" value="Concanavalin A-like lectins/glucanases"/>
    <property type="match status" value="2"/>
</dbReference>
<dbReference type="Proteomes" id="UP001356095">
    <property type="component" value="Unassembled WGS sequence"/>
</dbReference>
<comment type="caution">
    <text evidence="6">The sequence shown here is derived from an EMBL/GenBank/DDBJ whole genome shotgun (WGS) entry which is preliminary data.</text>
</comment>
<dbReference type="PANTHER" id="PTHR46943">
    <property type="entry name" value="PENTRAXIN-RELATED PROTEIN PTX3"/>
    <property type="match status" value="1"/>
</dbReference>
<organism evidence="6 7">
    <name type="scientific">Nocardiopsis codii</name>
    <dbReference type="NCBI Taxonomy" id="3065942"/>
    <lineage>
        <taxon>Bacteria</taxon>
        <taxon>Bacillati</taxon>
        <taxon>Actinomycetota</taxon>
        <taxon>Actinomycetes</taxon>
        <taxon>Streptosporangiales</taxon>
        <taxon>Nocardiopsidaceae</taxon>
        <taxon>Nocardiopsis</taxon>
    </lineage>
</organism>
<name>A0ABU7KEP8_9ACTN</name>
<evidence type="ECO:0000313" key="7">
    <source>
        <dbReference type="Proteomes" id="UP001356095"/>
    </source>
</evidence>
<keyword evidence="7" id="KW-1185">Reference proteome</keyword>
<gene>
    <name evidence="6" type="ORF">Q8791_26160</name>
</gene>
<dbReference type="RefSeq" id="WP_330094468.1">
    <property type="nucleotide sequence ID" value="NZ_JAUZMY010000033.1"/>
</dbReference>
<evidence type="ECO:0000256" key="4">
    <source>
        <dbReference type="SAM" id="SignalP"/>
    </source>
</evidence>
<evidence type="ECO:0000256" key="2">
    <source>
        <dbReference type="ARBA" id="ARBA00023157"/>
    </source>
</evidence>
<dbReference type="Pfam" id="PF13385">
    <property type="entry name" value="Laminin_G_3"/>
    <property type="match status" value="2"/>
</dbReference>
<dbReference type="PANTHER" id="PTHR46943:SF1">
    <property type="entry name" value="PENTRAXIN-RELATED PROTEIN PTX3"/>
    <property type="match status" value="1"/>
</dbReference>
<feature type="region of interest" description="Disordered" evidence="3">
    <location>
        <begin position="27"/>
        <end position="57"/>
    </location>
</feature>
<evidence type="ECO:0000313" key="6">
    <source>
        <dbReference type="EMBL" id="MEE2040708.1"/>
    </source>
</evidence>
<evidence type="ECO:0000256" key="3">
    <source>
        <dbReference type="SAM" id="MobiDB-lite"/>
    </source>
</evidence>
<proteinExistence type="predicted"/>
<dbReference type="SMART" id="SM00560">
    <property type="entry name" value="LamGL"/>
    <property type="match status" value="2"/>
</dbReference>
<dbReference type="InterPro" id="IPR013320">
    <property type="entry name" value="ConA-like_dom_sf"/>
</dbReference>
<reference evidence="6 7" key="1">
    <citation type="submission" date="2023-08" db="EMBL/GenBank/DDBJ databases">
        <authorList>
            <person name="Girao M."/>
            <person name="Carvalho M.F."/>
        </authorList>
    </citation>
    <scope>NUCLEOTIDE SEQUENCE [LARGE SCALE GENOMIC DNA]</scope>
    <source>
        <strain evidence="6 7">CT-R113</strain>
    </source>
</reference>
<dbReference type="EMBL" id="JAUZMY010000033">
    <property type="protein sequence ID" value="MEE2040708.1"/>
    <property type="molecule type" value="Genomic_DNA"/>
</dbReference>
<keyword evidence="2" id="KW-1015">Disulfide bond</keyword>
<dbReference type="InterPro" id="IPR006558">
    <property type="entry name" value="LamG-like"/>
</dbReference>
<evidence type="ECO:0000256" key="1">
    <source>
        <dbReference type="ARBA" id="ARBA00022729"/>
    </source>
</evidence>
<feature type="domain" description="LamG-like jellyroll fold" evidence="5">
    <location>
        <begin position="331"/>
        <end position="472"/>
    </location>
</feature>
<accession>A0ABU7KEP8</accession>